<accession>A0ABW6IBK6</accession>
<dbReference type="Proteomes" id="UP001600165">
    <property type="component" value="Unassembled WGS sequence"/>
</dbReference>
<organism evidence="2 3">
    <name type="scientific">Almyronema epifaneia S1</name>
    <dbReference type="NCBI Taxonomy" id="2991925"/>
    <lineage>
        <taxon>Bacteria</taxon>
        <taxon>Bacillati</taxon>
        <taxon>Cyanobacteriota</taxon>
        <taxon>Cyanophyceae</taxon>
        <taxon>Nodosilineales</taxon>
        <taxon>Nodosilineaceae</taxon>
        <taxon>Almyronema</taxon>
        <taxon>Almyronema epifaneia</taxon>
    </lineage>
</organism>
<feature type="domain" description="Transposase IS200-like" evidence="1">
    <location>
        <begin position="21"/>
        <end position="165"/>
    </location>
</feature>
<dbReference type="RefSeq" id="WP_377962300.1">
    <property type="nucleotide sequence ID" value="NZ_JBHZOL010000027.1"/>
</dbReference>
<keyword evidence="3" id="KW-1185">Reference proteome</keyword>
<sequence length="182" mass="21207">MKYDPAIHHRRSIRLKGYDYSQAGAYFVTICTQGRECLLGEIVDASIALSQYGVIVEQVWHQIPHHFPSVTLDAAVIMPNHFHGIIVIAKEGFFIQQEFQDLSPKQNSKKPTLGQIVAYFKYQSTKLINVVRDLTGAKFWQRNYYEHIIRSEASLARLRTYIEQNPQKWQHDQLHPQNPSKW</sequence>
<dbReference type="PANTHER" id="PTHR36966">
    <property type="entry name" value="REP-ASSOCIATED TYROSINE TRANSPOSASE"/>
    <property type="match status" value="1"/>
</dbReference>
<dbReference type="Gene3D" id="3.30.70.1290">
    <property type="entry name" value="Transposase IS200-like"/>
    <property type="match status" value="1"/>
</dbReference>
<protein>
    <submittedName>
        <fullName evidence="2">Transposase</fullName>
    </submittedName>
</protein>
<dbReference type="EMBL" id="JBHZOL010000027">
    <property type="protein sequence ID" value="MFE4105545.1"/>
    <property type="molecule type" value="Genomic_DNA"/>
</dbReference>
<comment type="caution">
    <text evidence="2">The sequence shown here is derived from an EMBL/GenBank/DDBJ whole genome shotgun (WGS) entry which is preliminary data.</text>
</comment>
<dbReference type="InterPro" id="IPR036515">
    <property type="entry name" value="Transposase_17_sf"/>
</dbReference>
<dbReference type="PANTHER" id="PTHR36966:SF1">
    <property type="entry name" value="REP-ASSOCIATED TYROSINE TRANSPOSASE"/>
    <property type="match status" value="1"/>
</dbReference>
<dbReference type="SMART" id="SM01321">
    <property type="entry name" value="Y1_Tnp"/>
    <property type="match status" value="1"/>
</dbReference>
<proteinExistence type="predicted"/>
<dbReference type="SUPFAM" id="SSF143422">
    <property type="entry name" value="Transposase IS200-like"/>
    <property type="match status" value="1"/>
</dbReference>
<gene>
    <name evidence="2" type="ORF">ACFVKH_04590</name>
</gene>
<evidence type="ECO:0000313" key="3">
    <source>
        <dbReference type="Proteomes" id="UP001600165"/>
    </source>
</evidence>
<dbReference type="InterPro" id="IPR052715">
    <property type="entry name" value="RAYT_transposase"/>
</dbReference>
<dbReference type="InterPro" id="IPR002686">
    <property type="entry name" value="Transposase_17"/>
</dbReference>
<evidence type="ECO:0000313" key="2">
    <source>
        <dbReference type="EMBL" id="MFE4105545.1"/>
    </source>
</evidence>
<reference evidence="2 3" key="1">
    <citation type="submission" date="2024-10" db="EMBL/GenBank/DDBJ databases">
        <authorList>
            <person name="Ratan Roy A."/>
            <person name="Morales Sandoval P.H."/>
            <person name="De Los Santos Villalobos S."/>
            <person name="Chakraborty S."/>
            <person name="Mukherjee J."/>
        </authorList>
    </citation>
    <scope>NUCLEOTIDE SEQUENCE [LARGE SCALE GENOMIC DNA]</scope>
    <source>
        <strain evidence="2 3">S1</strain>
    </source>
</reference>
<name>A0ABW6IBK6_9CYAN</name>
<evidence type="ECO:0000259" key="1">
    <source>
        <dbReference type="SMART" id="SM01321"/>
    </source>
</evidence>